<name>A0A1N7AL55_9BACT</name>
<sequence length="92" mass="10613">MEIIHDEEDTRFYIILEGGEAELTYTITDQGQMDFDHTYVPEQHRGQGIADKLVKGGLEHAKVCKCQIVPSCPVVEAYVKRHKEYDDIVCWE</sequence>
<dbReference type="PROSITE" id="PS51729">
    <property type="entry name" value="GNAT_YJDJ"/>
    <property type="match status" value="1"/>
</dbReference>
<feature type="domain" description="N-acetyltransferase" evidence="1">
    <location>
        <begin position="4"/>
        <end position="90"/>
    </location>
</feature>
<dbReference type="CDD" id="cd04301">
    <property type="entry name" value="NAT_SF"/>
    <property type="match status" value="1"/>
</dbReference>
<dbReference type="RefSeq" id="WP_076422985.1">
    <property type="nucleotide sequence ID" value="NZ_FTNM01000006.1"/>
</dbReference>
<protein>
    <recommendedName>
        <fullName evidence="1">N-acetyltransferase domain-containing protein</fullName>
    </recommendedName>
</protein>
<proteinExistence type="predicted"/>
<dbReference type="InterPro" id="IPR045057">
    <property type="entry name" value="Gcn5-rel_NAT"/>
</dbReference>
<dbReference type="OrthoDB" id="9793389at2"/>
<dbReference type="EMBL" id="FTNM01000006">
    <property type="protein sequence ID" value="SIR39775.1"/>
    <property type="molecule type" value="Genomic_DNA"/>
</dbReference>
<gene>
    <name evidence="2" type="ORF">SAMN05421545_3410</name>
</gene>
<keyword evidence="3" id="KW-1185">Reference proteome</keyword>
<dbReference type="Pfam" id="PF14542">
    <property type="entry name" value="Acetyltransf_CG"/>
    <property type="match status" value="1"/>
</dbReference>
<accession>A0A1N7AL55</accession>
<dbReference type="PANTHER" id="PTHR31435:SF9">
    <property type="entry name" value="PROTEIN NATD1"/>
    <property type="match status" value="1"/>
</dbReference>
<evidence type="ECO:0000313" key="3">
    <source>
        <dbReference type="Proteomes" id="UP000185924"/>
    </source>
</evidence>
<evidence type="ECO:0000313" key="2">
    <source>
        <dbReference type="EMBL" id="SIR39775.1"/>
    </source>
</evidence>
<reference evidence="3" key="1">
    <citation type="submission" date="2017-01" db="EMBL/GenBank/DDBJ databases">
        <authorList>
            <person name="Varghese N."/>
            <person name="Submissions S."/>
        </authorList>
    </citation>
    <scope>NUCLEOTIDE SEQUENCE [LARGE SCALE GENOMIC DNA]</scope>
    <source>
        <strain evidence="3">DM9</strain>
    </source>
</reference>
<dbReference type="InterPro" id="IPR016181">
    <property type="entry name" value="Acyl_CoA_acyltransferase"/>
</dbReference>
<dbReference type="SUPFAM" id="SSF55729">
    <property type="entry name" value="Acyl-CoA N-acyltransferases (Nat)"/>
    <property type="match status" value="1"/>
</dbReference>
<dbReference type="STRING" id="1077936.SAMN05421545_3410"/>
<dbReference type="AlphaFoldDB" id="A0A1N7AL55"/>
<evidence type="ECO:0000259" key="1">
    <source>
        <dbReference type="PROSITE" id="PS51729"/>
    </source>
</evidence>
<dbReference type="InterPro" id="IPR031165">
    <property type="entry name" value="GNAT_YJDJ"/>
</dbReference>
<dbReference type="Gene3D" id="3.40.630.30">
    <property type="match status" value="1"/>
</dbReference>
<dbReference type="PANTHER" id="PTHR31435">
    <property type="entry name" value="PROTEIN NATD1"/>
    <property type="match status" value="1"/>
</dbReference>
<organism evidence="2 3">
    <name type="scientific">Pontibacter lucknowensis</name>
    <dbReference type="NCBI Taxonomy" id="1077936"/>
    <lineage>
        <taxon>Bacteria</taxon>
        <taxon>Pseudomonadati</taxon>
        <taxon>Bacteroidota</taxon>
        <taxon>Cytophagia</taxon>
        <taxon>Cytophagales</taxon>
        <taxon>Hymenobacteraceae</taxon>
        <taxon>Pontibacter</taxon>
    </lineage>
</organism>
<dbReference type="Proteomes" id="UP000185924">
    <property type="component" value="Unassembled WGS sequence"/>
</dbReference>